<feature type="compositionally biased region" description="Low complexity" evidence="1">
    <location>
        <begin position="31"/>
        <end position="46"/>
    </location>
</feature>
<dbReference type="AlphaFoldDB" id="A0A9W6PMD3"/>
<proteinExistence type="predicted"/>
<accession>A0A9W6PMD3</accession>
<feature type="compositionally biased region" description="Low complexity" evidence="1">
    <location>
        <begin position="60"/>
        <end position="106"/>
    </location>
</feature>
<evidence type="ECO:0000313" key="4">
    <source>
        <dbReference type="Proteomes" id="UP001165143"/>
    </source>
</evidence>
<evidence type="ECO:0000256" key="2">
    <source>
        <dbReference type="SAM" id="SignalP"/>
    </source>
</evidence>
<dbReference type="RefSeq" id="WP_033254772.1">
    <property type="nucleotide sequence ID" value="NZ_BSRX01000038.1"/>
</dbReference>
<keyword evidence="2" id="KW-0732">Signal</keyword>
<protein>
    <submittedName>
        <fullName evidence="3">Uncharacterized protein</fullName>
    </submittedName>
</protein>
<sequence length="120" mass="11759">MTGRATTRGGRLAVLLAAALAAVLAVLTAGPPAQAQPRAARPASASVAEEHVECAHQHEAQAPAGRGAGRPRANGGPPVRGAARPGSEDAGAPGVRPAAPVTAVGGSRPAALARIQVFRC</sequence>
<feature type="compositionally biased region" description="Basic and acidic residues" evidence="1">
    <location>
        <begin position="48"/>
        <end position="59"/>
    </location>
</feature>
<name>A0A9W6PMD3_9ACTN</name>
<feature type="region of interest" description="Disordered" evidence="1">
    <location>
        <begin position="31"/>
        <end position="107"/>
    </location>
</feature>
<dbReference type="Proteomes" id="UP001165143">
    <property type="component" value="Unassembled WGS sequence"/>
</dbReference>
<evidence type="ECO:0000256" key="1">
    <source>
        <dbReference type="SAM" id="MobiDB-lite"/>
    </source>
</evidence>
<reference evidence="3" key="1">
    <citation type="submission" date="2023-02" db="EMBL/GenBank/DDBJ databases">
        <title>Kitasatospora phosalacinea NBRC 14362.</title>
        <authorList>
            <person name="Ichikawa N."/>
            <person name="Sato H."/>
            <person name="Tonouchi N."/>
        </authorList>
    </citation>
    <scope>NUCLEOTIDE SEQUENCE</scope>
    <source>
        <strain evidence="3">NBRC 14362</strain>
    </source>
</reference>
<gene>
    <name evidence="3" type="ORF">Kpho01_55140</name>
</gene>
<feature type="chain" id="PRO_5040905560" evidence="2">
    <location>
        <begin position="36"/>
        <end position="120"/>
    </location>
</feature>
<comment type="caution">
    <text evidence="3">The sequence shown here is derived from an EMBL/GenBank/DDBJ whole genome shotgun (WGS) entry which is preliminary data.</text>
</comment>
<evidence type="ECO:0000313" key="3">
    <source>
        <dbReference type="EMBL" id="GLW57503.1"/>
    </source>
</evidence>
<dbReference type="EMBL" id="BSRX01000038">
    <property type="protein sequence ID" value="GLW57503.1"/>
    <property type="molecule type" value="Genomic_DNA"/>
</dbReference>
<feature type="signal peptide" evidence="2">
    <location>
        <begin position="1"/>
        <end position="35"/>
    </location>
</feature>
<organism evidence="3 4">
    <name type="scientific">Kitasatospora phosalacinea</name>
    <dbReference type="NCBI Taxonomy" id="2065"/>
    <lineage>
        <taxon>Bacteria</taxon>
        <taxon>Bacillati</taxon>
        <taxon>Actinomycetota</taxon>
        <taxon>Actinomycetes</taxon>
        <taxon>Kitasatosporales</taxon>
        <taxon>Streptomycetaceae</taxon>
        <taxon>Kitasatospora</taxon>
    </lineage>
</organism>